<dbReference type="EMBL" id="JXNT01000006">
    <property type="protein sequence ID" value="ODM18182.1"/>
    <property type="molecule type" value="Genomic_DNA"/>
</dbReference>
<keyword evidence="5" id="KW-0812">Transmembrane</keyword>
<dbReference type="Proteomes" id="UP000094569">
    <property type="component" value="Unassembled WGS sequence"/>
</dbReference>
<keyword evidence="3" id="KW-0809">Transit peptide</keyword>
<evidence type="ECO:0000313" key="6">
    <source>
        <dbReference type="EMBL" id="ODM18182.1"/>
    </source>
</evidence>
<evidence type="ECO:0000256" key="1">
    <source>
        <dbReference type="ARBA" id="ARBA00004173"/>
    </source>
</evidence>
<dbReference type="AlphaFoldDB" id="A0A1E3BB39"/>
<dbReference type="PANTHER" id="PTHR28163">
    <property type="entry name" value="PROTEIN PET117 HOMOLOG, MITOCHONDRIAL"/>
    <property type="match status" value="1"/>
</dbReference>
<dbReference type="PANTHER" id="PTHR28163:SF1">
    <property type="entry name" value="PROTEIN PET117 HOMOLOG, MITOCHONDRIAL"/>
    <property type="match status" value="1"/>
</dbReference>
<comment type="caution">
    <text evidence="6">The sequence shown here is derived from an EMBL/GenBank/DDBJ whole genome shotgun (WGS) entry which is preliminary data.</text>
</comment>
<dbReference type="InterPro" id="IPR031568">
    <property type="entry name" value="Pet117"/>
</dbReference>
<dbReference type="OrthoDB" id="76305at2759"/>
<keyword evidence="7" id="KW-1185">Reference proteome</keyword>
<protein>
    <recommendedName>
        <fullName evidence="8">Cytochrome c oxidase assembly protein</fullName>
    </recommendedName>
</protein>
<feature type="transmembrane region" description="Helical" evidence="5">
    <location>
        <begin position="7"/>
        <end position="26"/>
    </location>
</feature>
<evidence type="ECO:0000256" key="3">
    <source>
        <dbReference type="ARBA" id="ARBA00022946"/>
    </source>
</evidence>
<keyword evidence="5" id="KW-0472">Membrane</keyword>
<accession>A0A1E3BB39</accession>
<dbReference type="STRING" id="573508.A0A1E3BB39"/>
<keyword evidence="5" id="KW-1133">Transmembrane helix</keyword>
<evidence type="ECO:0000313" key="7">
    <source>
        <dbReference type="Proteomes" id="UP000094569"/>
    </source>
</evidence>
<sequence>MSKASKATLAMTGLGTAGIVWFVHWAQEQERAAMHKGVERDMEKQRIRQEREADFAMQKALQEQYLKVQTVSPMLARVHNVGGDTDFFAAGQEVTCRSSTLYKYHT</sequence>
<evidence type="ECO:0000256" key="2">
    <source>
        <dbReference type="ARBA" id="ARBA00008197"/>
    </source>
</evidence>
<keyword evidence="4" id="KW-0496">Mitochondrion</keyword>
<dbReference type="GO" id="GO:0033617">
    <property type="term" value="P:mitochondrial respiratory chain complex IV assembly"/>
    <property type="evidence" value="ECO:0007669"/>
    <property type="project" value="TreeGrafter"/>
</dbReference>
<proteinExistence type="inferred from homology"/>
<gene>
    <name evidence="6" type="ORF">SI65_06053</name>
</gene>
<name>A0A1E3BB39_ASPCR</name>
<evidence type="ECO:0000256" key="5">
    <source>
        <dbReference type="SAM" id="Phobius"/>
    </source>
</evidence>
<comment type="subcellular location">
    <subcellularLocation>
        <location evidence="1">Mitochondrion</location>
    </subcellularLocation>
</comment>
<dbReference type="GO" id="GO:0005739">
    <property type="term" value="C:mitochondrion"/>
    <property type="evidence" value="ECO:0007669"/>
    <property type="project" value="UniProtKB-SubCell"/>
</dbReference>
<reference evidence="6 7" key="1">
    <citation type="journal article" date="2016" name="BMC Genomics">
        <title>Comparative genomic and transcriptomic analyses of the Fuzhuan brick tea-fermentation fungus Aspergillus cristatus.</title>
        <authorList>
            <person name="Ge Y."/>
            <person name="Wang Y."/>
            <person name="Liu Y."/>
            <person name="Tan Y."/>
            <person name="Ren X."/>
            <person name="Zhang X."/>
            <person name="Hyde K.D."/>
            <person name="Liu Y."/>
            <person name="Liu Z."/>
        </authorList>
    </citation>
    <scope>NUCLEOTIDE SEQUENCE [LARGE SCALE GENOMIC DNA]</scope>
    <source>
        <strain evidence="6 7">GZAAS20.1005</strain>
    </source>
</reference>
<organism evidence="6 7">
    <name type="scientific">Aspergillus cristatus</name>
    <name type="common">Chinese Fuzhuan brick tea-fermentation fungus</name>
    <name type="synonym">Eurotium cristatum</name>
    <dbReference type="NCBI Taxonomy" id="573508"/>
    <lineage>
        <taxon>Eukaryota</taxon>
        <taxon>Fungi</taxon>
        <taxon>Dikarya</taxon>
        <taxon>Ascomycota</taxon>
        <taxon>Pezizomycotina</taxon>
        <taxon>Eurotiomycetes</taxon>
        <taxon>Eurotiomycetidae</taxon>
        <taxon>Eurotiales</taxon>
        <taxon>Aspergillaceae</taxon>
        <taxon>Aspergillus</taxon>
        <taxon>Aspergillus subgen. Aspergillus</taxon>
    </lineage>
</organism>
<dbReference type="VEuPathDB" id="FungiDB:SI65_06053"/>
<dbReference type="Pfam" id="PF15786">
    <property type="entry name" value="PET117"/>
    <property type="match status" value="1"/>
</dbReference>
<evidence type="ECO:0008006" key="8">
    <source>
        <dbReference type="Google" id="ProtNLM"/>
    </source>
</evidence>
<comment type="similarity">
    <text evidence="2">Belongs to the PET117 family.</text>
</comment>
<evidence type="ECO:0000256" key="4">
    <source>
        <dbReference type="ARBA" id="ARBA00023128"/>
    </source>
</evidence>